<dbReference type="AlphaFoldDB" id="A0A8H3EXM0"/>
<comment type="caution">
    <text evidence="2">The sequence shown here is derived from an EMBL/GenBank/DDBJ whole genome shotgun (WGS) entry which is preliminary data.</text>
</comment>
<evidence type="ECO:0000313" key="2">
    <source>
        <dbReference type="EMBL" id="CAF9914434.1"/>
    </source>
</evidence>
<evidence type="ECO:0000313" key="3">
    <source>
        <dbReference type="Proteomes" id="UP000664534"/>
    </source>
</evidence>
<organism evidence="2 3">
    <name type="scientific">Imshaugia aleurites</name>
    <dbReference type="NCBI Taxonomy" id="172621"/>
    <lineage>
        <taxon>Eukaryota</taxon>
        <taxon>Fungi</taxon>
        <taxon>Dikarya</taxon>
        <taxon>Ascomycota</taxon>
        <taxon>Pezizomycotina</taxon>
        <taxon>Lecanoromycetes</taxon>
        <taxon>OSLEUM clade</taxon>
        <taxon>Lecanoromycetidae</taxon>
        <taxon>Lecanorales</taxon>
        <taxon>Lecanorineae</taxon>
        <taxon>Parmeliaceae</taxon>
        <taxon>Imshaugia</taxon>
    </lineage>
</organism>
<proteinExistence type="predicted"/>
<dbReference type="EMBL" id="CAJPDT010000013">
    <property type="protein sequence ID" value="CAF9914434.1"/>
    <property type="molecule type" value="Genomic_DNA"/>
</dbReference>
<keyword evidence="3" id="KW-1185">Reference proteome</keyword>
<dbReference type="CDD" id="cd22893">
    <property type="entry name" value="PlcA-like"/>
    <property type="match status" value="1"/>
</dbReference>
<gene>
    <name evidence="2" type="ORF">IMSHALPRED_001909</name>
</gene>
<dbReference type="InterPro" id="IPR049756">
    <property type="entry name" value="PlcA-like_dom"/>
</dbReference>
<sequence>MTASDSGDNAWENEFSVIPIDAPVKFNSGEHADIPSECKLPTGNGNERVSGRYDGFRLHEYEFDKQTVATTFGPKEISYLDDKGKRIGLTFSQILALAGDFFCNKPVTAVIARGRDFNASKDRFNGAIEDMVKDKTGMAPGVQKYLSDEIGGIEIALADVPKPGDEKYEHWQKKKEADPRNPENMGPQNIVQNYVKETGGVSSNVQTIKYVGAVYGDILTYNMDHFGDDAWTVYKAGHTRALEIAKAGKGNVVKLKQAYMYDAFALHYLTDQFASGHIRTPRPEFNRPTRLLTALNVGNAITSYIPFIPESFKMDCGAWDRMTNFMHDTDGSVGLRISNQKGESWITYGDKQYFAEPNRINRLKRFAPDPSRSVSKSHILSFLSLECAQSSIDEVFAAWRDGQYPEVAADSADSNAKLKNGGNTNDYAALQIAPLPMTCLIQDNHDATGNASSFWIVERNDKKPDVRNNAIFGGTTDTSKEDMAAGKEAAAKETAEKEATAKGTSKDTSKATSKAPDKPTIEKEPPPSLVPASGQDHSIDSGNNRISGKKQYSENGYFFARRSDPELCSSNQYQWGWPGYEAWALPPGVSWDVSAVENSDLKTKDLTPPATRAVEIFSGGFLQVQEYCKRDGTVNYAVNVWGPIQTPIRFLSEAELINRQGRAWTDEEIANGERQYTFTFRGRSNALTSNPEIASNSKNYKWHSWADSGTSGKTSLLKFTHSYKNSDPSKQNAIVVEAWSMIDPYPKTPYQYTLFESLKSSSKGLVFEPSSDKVASTGGFGKIVLVSNLKDNYYESYAHMTRFFISPFSPGSSPVNPDIVTVTWTGDDTAKAQCVISVASTGTLLTSPTFKLSSKPQSVDGKNVPILSGFLKRFEDVNNKAMILHARATEKEAKSGLTILPQVYYYDEGSGSIVSKDANLQMTLNATPAAGDNYQILVGDTK</sequence>
<name>A0A8H3EXM0_9LECA</name>
<protein>
    <submittedName>
        <fullName evidence="2">Uncharacterized protein</fullName>
    </submittedName>
</protein>
<dbReference type="OrthoDB" id="4330301at2759"/>
<evidence type="ECO:0000256" key="1">
    <source>
        <dbReference type="SAM" id="MobiDB-lite"/>
    </source>
</evidence>
<feature type="compositionally biased region" description="Basic and acidic residues" evidence="1">
    <location>
        <begin position="478"/>
        <end position="525"/>
    </location>
</feature>
<accession>A0A8H3EXM0</accession>
<dbReference type="Proteomes" id="UP000664534">
    <property type="component" value="Unassembled WGS sequence"/>
</dbReference>
<reference evidence="2" key="1">
    <citation type="submission" date="2021-03" db="EMBL/GenBank/DDBJ databases">
        <authorList>
            <person name="Tagirdzhanova G."/>
        </authorList>
    </citation>
    <scope>NUCLEOTIDE SEQUENCE</scope>
</reference>
<feature type="region of interest" description="Disordered" evidence="1">
    <location>
        <begin position="465"/>
        <end position="548"/>
    </location>
</feature>